<name>A0ABX2TCU9_9PROT</name>
<dbReference type="Gene3D" id="3.40.190.170">
    <property type="entry name" value="Bacterial extracellular solute-binding protein, family 7"/>
    <property type="match status" value="1"/>
</dbReference>
<feature type="signal peptide" evidence="2">
    <location>
        <begin position="1"/>
        <end position="26"/>
    </location>
</feature>
<gene>
    <name evidence="3" type="primary">dctP</name>
    <name evidence="3" type="ORF">HND93_14710</name>
</gene>
<keyword evidence="1 2" id="KW-0732">Signal</keyword>
<sequence length="329" mass="35892">MRLSVSWKAAVAAGLFALAGTTPVTAQEVNLRAMIYTDNASSPFRVAFDAFVQHVNERGKGQVRIGAVVGPEAVPANQQPRALKDGLVDIVAAPPSYFENLVQGLGGLSAARVTTQQMRQNGTFEAVNEMLKGPANARMIGLYAGDIPFYIFSNREVRDLQGFKNLRLRTTNTVKAFFESLGAQPLQVGRGEIYTALERGVVNGYSNINSELFTSGWVEVVKYRIGPGFYSPNIAIFMNAKRYDGLNAAQKAVLDEAGLYVEGAPTQAMVKEEEDAIARAVKEKNFTVIDLSPADREKFLDMAYESTWTEIGQRAPAFATKLKPLLIGK</sequence>
<reference evidence="3 4" key="1">
    <citation type="submission" date="2020-05" db="EMBL/GenBank/DDBJ databases">
        <title>Azospirillum oleiclasticum sp. nov, a nitrogen-fixing and heavy crude oil-emulsifying bacterium isolated from the crude oil of Yumen Oilfield.</title>
        <authorList>
            <person name="Wu D."/>
            <person name="Cai M."/>
            <person name="Zhang X."/>
        </authorList>
    </citation>
    <scope>NUCLEOTIDE SEQUENCE [LARGE SCALE GENOMIC DNA]</scope>
    <source>
        <strain evidence="3 4">ROY-1-1-2</strain>
    </source>
</reference>
<evidence type="ECO:0000313" key="4">
    <source>
        <dbReference type="Proteomes" id="UP000584642"/>
    </source>
</evidence>
<feature type="chain" id="PRO_5045185911" evidence="2">
    <location>
        <begin position="27"/>
        <end position="329"/>
    </location>
</feature>
<organism evidence="3 4">
    <name type="scientific">Azospirillum oleiclasticum</name>
    <dbReference type="NCBI Taxonomy" id="2735135"/>
    <lineage>
        <taxon>Bacteria</taxon>
        <taxon>Pseudomonadati</taxon>
        <taxon>Pseudomonadota</taxon>
        <taxon>Alphaproteobacteria</taxon>
        <taxon>Rhodospirillales</taxon>
        <taxon>Azospirillaceae</taxon>
        <taxon>Azospirillum</taxon>
    </lineage>
</organism>
<dbReference type="PANTHER" id="PTHR33376">
    <property type="match status" value="1"/>
</dbReference>
<comment type="caution">
    <text evidence="3">The sequence shown here is derived from an EMBL/GenBank/DDBJ whole genome shotgun (WGS) entry which is preliminary data.</text>
</comment>
<evidence type="ECO:0000256" key="2">
    <source>
        <dbReference type="SAM" id="SignalP"/>
    </source>
</evidence>
<dbReference type="InterPro" id="IPR038404">
    <property type="entry name" value="TRAP_DctP_sf"/>
</dbReference>
<dbReference type="Pfam" id="PF03480">
    <property type="entry name" value="DctP"/>
    <property type="match status" value="1"/>
</dbReference>
<keyword evidence="4" id="KW-1185">Reference proteome</keyword>
<dbReference type="RefSeq" id="WP_180282743.1">
    <property type="nucleotide sequence ID" value="NZ_JABFDB010000010.1"/>
</dbReference>
<proteinExistence type="predicted"/>
<dbReference type="InterPro" id="IPR018389">
    <property type="entry name" value="DctP_fam"/>
</dbReference>
<protein>
    <submittedName>
        <fullName evidence="3">TRAP transporter substrate-binding protein DctP</fullName>
    </submittedName>
</protein>
<dbReference type="PANTHER" id="PTHR33376:SF15">
    <property type="entry name" value="BLL6794 PROTEIN"/>
    <property type="match status" value="1"/>
</dbReference>
<dbReference type="EMBL" id="JABFDB010000010">
    <property type="protein sequence ID" value="NYZ20963.1"/>
    <property type="molecule type" value="Genomic_DNA"/>
</dbReference>
<accession>A0ABX2TCU9</accession>
<evidence type="ECO:0000313" key="3">
    <source>
        <dbReference type="EMBL" id="NYZ20963.1"/>
    </source>
</evidence>
<dbReference type="Proteomes" id="UP000584642">
    <property type="component" value="Unassembled WGS sequence"/>
</dbReference>
<dbReference type="NCBIfam" id="NF037995">
    <property type="entry name" value="TRAP_S1"/>
    <property type="match status" value="1"/>
</dbReference>
<evidence type="ECO:0000256" key="1">
    <source>
        <dbReference type="ARBA" id="ARBA00022729"/>
    </source>
</evidence>